<keyword evidence="3" id="KW-1185">Reference proteome</keyword>
<organism evidence="2 3">
    <name type="scientific">Helicovermis profundi</name>
    <dbReference type="NCBI Taxonomy" id="3065157"/>
    <lineage>
        <taxon>Bacteria</taxon>
        <taxon>Bacillati</taxon>
        <taxon>Bacillota</taxon>
        <taxon>Clostridia</taxon>
        <taxon>Helicovermis</taxon>
    </lineage>
</organism>
<reference evidence="2 3" key="1">
    <citation type="submission" date="2023-08" db="EMBL/GenBank/DDBJ databases">
        <title>Helicovermis profunda gen. nov., sp. nov., a novel mesophilic, fermentative bacterium within the Bacillota from a deep-sea hydrothermal vent chimney.</title>
        <authorList>
            <person name="Miyazaki U."/>
            <person name="Mizutani D."/>
            <person name="Hashimoto Y."/>
            <person name="Tame A."/>
            <person name="Sawayama S."/>
            <person name="Miyazaki J."/>
            <person name="Takai K."/>
            <person name="Nakagawa S."/>
        </authorList>
    </citation>
    <scope>NUCLEOTIDE SEQUENCE [LARGE SCALE GENOMIC DNA]</scope>
    <source>
        <strain evidence="2 3">S502</strain>
    </source>
</reference>
<evidence type="ECO:0000313" key="2">
    <source>
        <dbReference type="EMBL" id="BEP28230.1"/>
    </source>
</evidence>
<feature type="domain" description="Cyclic nucleotide-binding" evidence="1">
    <location>
        <begin position="11"/>
        <end position="80"/>
    </location>
</feature>
<name>A0AAU9E2U7_9FIRM</name>
<dbReference type="InterPro" id="IPR000595">
    <property type="entry name" value="cNMP-bd_dom"/>
</dbReference>
<dbReference type="SUPFAM" id="SSF51206">
    <property type="entry name" value="cAMP-binding domain-like"/>
    <property type="match status" value="1"/>
</dbReference>
<sequence length="196" mass="22909">MYEELISYVKQFSDLDDDYILRMVKGVPIMTFKKGHILQSQGNSIEKCFFVLKGIVKQFTLKEDGKEVISNFYTEGDFIGIFSQQNNIISEYSLQCMEDTRVLIADNNSDVKAYDDFPELIEIIPKMLEMRIAEMQERLSMFIGSSPEKRFKIIMETRPNLIERVPQNQLSNYLGITPESFSRIKKRIYNNLRSSK</sequence>
<evidence type="ECO:0000313" key="3">
    <source>
        <dbReference type="Proteomes" id="UP001321786"/>
    </source>
</evidence>
<evidence type="ECO:0000259" key="1">
    <source>
        <dbReference type="PROSITE" id="PS50042"/>
    </source>
</evidence>
<dbReference type="CDD" id="cd00038">
    <property type="entry name" value="CAP_ED"/>
    <property type="match status" value="1"/>
</dbReference>
<dbReference type="InterPro" id="IPR018490">
    <property type="entry name" value="cNMP-bd_dom_sf"/>
</dbReference>
<dbReference type="KEGG" id="hprf:HLPR_05610"/>
<gene>
    <name evidence="2" type="ORF">HLPR_05610</name>
</gene>
<accession>A0AAU9E2U7</accession>
<dbReference type="AlphaFoldDB" id="A0AAU9E2U7"/>
<dbReference type="InterPro" id="IPR014710">
    <property type="entry name" value="RmlC-like_jellyroll"/>
</dbReference>
<dbReference type="Gene3D" id="2.60.120.10">
    <property type="entry name" value="Jelly Rolls"/>
    <property type="match status" value="1"/>
</dbReference>
<protein>
    <submittedName>
        <fullName evidence="2">Crp/Fnr family transcriptional regulator</fullName>
    </submittedName>
</protein>
<dbReference type="EMBL" id="AP028654">
    <property type="protein sequence ID" value="BEP28230.1"/>
    <property type="molecule type" value="Genomic_DNA"/>
</dbReference>
<dbReference type="Pfam" id="PF00027">
    <property type="entry name" value="cNMP_binding"/>
    <property type="match status" value="1"/>
</dbReference>
<proteinExistence type="predicted"/>
<dbReference type="Proteomes" id="UP001321786">
    <property type="component" value="Chromosome"/>
</dbReference>
<dbReference type="PROSITE" id="PS50042">
    <property type="entry name" value="CNMP_BINDING_3"/>
    <property type="match status" value="1"/>
</dbReference>